<evidence type="ECO:0000256" key="2">
    <source>
        <dbReference type="SAM" id="MobiDB-lite"/>
    </source>
</evidence>
<keyword evidence="1" id="KW-0175">Coiled coil</keyword>
<organism evidence="3 4">
    <name type="scientific">Chiloscyllium punctatum</name>
    <name type="common">Brownbanded bambooshark</name>
    <name type="synonym">Hemiscyllium punctatum</name>
    <dbReference type="NCBI Taxonomy" id="137246"/>
    <lineage>
        <taxon>Eukaryota</taxon>
        <taxon>Metazoa</taxon>
        <taxon>Chordata</taxon>
        <taxon>Craniata</taxon>
        <taxon>Vertebrata</taxon>
        <taxon>Chondrichthyes</taxon>
        <taxon>Elasmobranchii</taxon>
        <taxon>Galeomorphii</taxon>
        <taxon>Galeoidea</taxon>
        <taxon>Orectolobiformes</taxon>
        <taxon>Hemiscylliidae</taxon>
        <taxon>Chiloscyllium</taxon>
    </lineage>
</organism>
<keyword evidence="4" id="KW-1185">Reference proteome</keyword>
<comment type="caution">
    <text evidence="3">The sequence shown here is derived from an EMBL/GenBank/DDBJ whole genome shotgun (WGS) entry which is preliminary data.</text>
</comment>
<dbReference type="Pfam" id="PF14769">
    <property type="entry name" value="CLAMP"/>
    <property type="match status" value="1"/>
</dbReference>
<proteinExistence type="predicted"/>
<gene>
    <name evidence="3" type="ORF">chiPu_0009496</name>
</gene>
<feature type="region of interest" description="Disordered" evidence="2">
    <location>
        <begin position="259"/>
        <end position="280"/>
    </location>
</feature>
<sequence length="280" mass="32786">MSSLKVSDVKQVARLQKEAGRCNLVKLLKWEDFDEEKDLKPGILLDYLYNAIIFAAGKGFPWPSVALAAQFSEELLFETEGKTMQEALRKLRNKCNQYQCKLNLSRLQQLVNYFFGTFFRHYRLYQFVLCEAREIDQITHNLEVHIPPDIPPLKDGIDTELWKHQQYMTELSMAEAQLQADMSAFRENMQLKNEQELEKFYEDLKFQDKEMIERANLEKVVKNAHDIQIMVTSEILQKEIETAFQILDLKIQKTATALPGSKSSRSFTKEMKTKRMSIKK</sequence>
<evidence type="ECO:0000313" key="4">
    <source>
        <dbReference type="Proteomes" id="UP000287033"/>
    </source>
</evidence>
<feature type="coiled-coil region" evidence="1">
    <location>
        <begin position="81"/>
        <end position="108"/>
    </location>
</feature>
<dbReference type="OMA" id="YQFVLCR"/>
<dbReference type="OrthoDB" id="6103133at2759"/>
<accession>A0A401SKX4</accession>
<dbReference type="PANTHER" id="PTHR28457:SF2">
    <property type="entry name" value="SIMILAR TO 4930578I06RIK PROTEIN"/>
    <property type="match status" value="1"/>
</dbReference>
<dbReference type="AlphaFoldDB" id="A0A401SKX4"/>
<dbReference type="InterPro" id="IPR032727">
    <property type="entry name" value="CLAMP"/>
</dbReference>
<name>A0A401SKX4_CHIPU</name>
<reference evidence="3 4" key="1">
    <citation type="journal article" date="2018" name="Nat. Ecol. Evol.">
        <title>Shark genomes provide insights into elasmobranch evolution and the origin of vertebrates.</title>
        <authorList>
            <person name="Hara Y"/>
            <person name="Yamaguchi K"/>
            <person name="Onimaru K"/>
            <person name="Kadota M"/>
            <person name="Koyanagi M"/>
            <person name="Keeley SD"/>
            <person name="Tatsumi K"/>
            <person name="Tanaka K"/>
            <person name="Motone F"/>
            <person name="Kageyama Y"/>
            <person name="Nozu R"/>
            <person name="Adachi N"/>
            <person name="Nishimura O"/>
            <person name="Nakagawa R"/>
            <person name="Tanegashima C"/>
            <person name="Kiyatake I"/>
            <person name="Matsumoto R"/>
            <person name="Murakumo K"/>
            <person name="Nishida K"/>
            <person name="Terakita A"/>
            <person name="Kuratani S"/>
            <person name="Sato K"/>
            <person name="Hyodo S Kuraku.S."/>
        </authorList>
    </citation>
    <scope>NUCLEOTIDE SEQUENCE [LARGE SCALE GENOMIC DNA]</scope>
</reference>
<dbReference type="EMBL" id="BEZZ01000338">
    <property type="protein sequence ID" value="GCC31042.1"/>
    <property type="molecule type" value="Genomic_DNA"/>
</dbReference>
<dbReference type="Proteomes" id="UP000287033">
    <property type="component" value="Unassembled WGS sequence"/>
</dbReference>
<evidence type="ECO:0000313" key="3">
    <source>
        <dbReference type="EMBL" id="GCC31042.1"/>
    </source>
</evidence>
<protein>
    <submittedName>
        <fullName evidence="3">Uncharacterized protein</fullName>
    </submittedName>
</protein>
<dbReference type="PANTHER" id="PTHR28457">
    <property type="entry name" value="COILED-COIL DOMAIN-CONTAINING PROTEIN 189"/>
    <property type="match status" value="1"/>
</dbReference>
<evidence type="ECO:0000256" key="1">
    <source>
        <dbReference type="SAM" id="Coils"/>
    </source>
</evidence>